<dbReference type="Gene3D" id="3.40.50.720">
    <property type="entry name" value="NAD(P)-binding Rossmann-like Domain"/>
    <property type="match status" value="1"/>
</dbReference>
<name>A0A9X0HK13_SOLP1</name>
<protein>
    <submittedName>
        <fullName evidence="4">Short-chain dehydrogenase</fullName>
    </submittedName>
</protein>
<dbReference type="GO" id="GO:0016491">
    <property type="term" value="F:oxidoreductase activity"/>
    <property type="evidence" value="ECO:0007669"/>
    <property type="project" value="UniProtKB-KW"/>
</dbReference>
<dbReference type="Pfam" id="PF00106">
    <property type="entry name" value="adh_short"/>
    <property type="match status" value="1"/>
</dbReference>
<evidence type="ECO:0000256" key="3">
    <source>
        <dbReference type="RuleBase" id="RU000363"/>
    </source>
</evidence>
<reference evidence="4 5" key="1">
    <citation type="submission" date="2015-11" db="EMBL/GenBank/DDBJ databases">
        <title>Solirubrum puertoriconensis gen. nov. an environmental bacteria isolated in Puerto Rico.</title>
        <authorList>
            <person name="Cuebas-Irizarry M.F."/>
            <person name="Montalvo-Rodriguez R."/>
        </authorList>
    </citation>
    <scope>NUCLEOTIDE SEQUENCE [LARGE SCALE GENOMIC DNA]</scope>
    <source>
        <strain evidence="4 5">MC1A</strain>
    </source>
</reference>
<dbReference type="Proteomes" id="UP000054223">
    <property type="component" value="Unassembled WGS sequence"/>
</dbReference>
<dbReference type="PRINTS" id="PR00081">
    <property type="entry name" value="GDHRDH"/>
</dbReference>
<proteinExistence type="inferred from homology"/>
<dbReference type="SUPFAM" id="SSF51735">
    <property type="entry name" value="NAD(P)-binding Rossmann-fold domains"/>
    <property type="match status" value="1"/>
</dbReference>
<dbReference type="RefSeq" id="WP_059070975.1">
    <property type="nucleotide sequence ID" value="NZ_LNAL01000007.1"/>
</dbReference>
<evidence type="ECO:0000256" key="2">
    <source>
        <dbReference type="ARBA" id="ARBA00023002"/>
    </source>
</evidence>
<dbReference type="CDD" id="cd05233">
    <property type="entry name" value="SDR_c"/>
    <property type="match status" value="1"/>
</dbReference>
<keyword evidence="2" id="KW-0560">Oxidoreductase</keyword>
<keyword evidence="5" id="KW-1185">Reference proteome</keyword>
<dbReference type="EMBL" id="LNAL01000007">
    <property type="protein sequence ID" value="KUG07350.1"/>
    <property type="molecule type" value="Genomic_DNA"/>
</dbReference>
<evidence type="ECO:0000313" key="4">
    <source>
        <dbReference type="EMBL" id="KUG07350.1"/>
    </source>
</evidence>
<comment type="caution">
    <text evidence="4">The sequence shown here is derived from an EMBL/GenBank/DDBJ whole genome shotgun (WGS) entry which is preliminary data.</text>
</comment>
<dbReference type="PANTHER" id="PTHR42901:SF1">
    <property type="entry name" value="ALCOHOL DEHYDROGENASE"/>
    <property type="match status" value="1"/>
</dbReference>
<dbReference type="PANTHER" id="PTHR42901">
    <property type="entry name" value="ALCOHOL DEHYDROGENASE"/>
    <property type="match status" value="1"/>
</dbReference>
<dbReference type="InterPro" id="IPR036291">
    <property type="entry name" value="NAD(P)-bd_dom_sf"/>
</dbReference>
<accession>A0A9X0HK13</accession>
<dbReference type="OrthoDB" id="9810734at2"/>
<gene>
    <name evidence="4" type="ORF">ASU33_13410</name>
</gene>
<dbReference type="InterPro" id="IPR020904">
    <property type="entry name" value="Sc_DH/Rdtase_CS"/>
</dbReference>
<sequence>MQKTIVVTGGTKGIGKAILARFAQAGFQLVTCSRSTDSLDELREDFQERFPQATLHALAVDLSRPNEARRFVDFVLGLGTTVDVLVNNAGYFIPGRLQDDAADGSTMREMLAVNLLSAYDVTRGLLPHMLEQEAGHIFTMCSTASITAYPNGGAYGVAKFALYGMTKNLREELKHSNVRVTAILPGATLTASWEGVDLPAERFMKAEDVAEAVYGAYSLSPQAVIEEILMRPQLGDI</sequence>
<dbReference type="AlphaFoldDB" id="A0A9X0HK13"/>
<dbReference type="PRINTS" id="PR00080">
    <property type="entry name" value="SDRFAMILY"/>
</dbReference>
<organism evidence="4 5">
    <name type="scientific">Solirubrum puertoriconensis</name>
    <dbReference type="NCBI Taxonomy" id="1751427"/>
    <lineage>
        <taxon>Bacteria</taxon>
        <taxon>Pseudomonadati</taxon>
        <taxon>Bacteroidota</taxon>
        <taxon>Cytophagia</taxon>
        <taxon>Cytophagales</taxon>
    </lineage>
</organism>
<dbReference type="InterPro" id="IPR002347">
    <property type="entry name" value="SDR_fam"/>
</dbReference>
<dbReference type="PROSITE" id="PS00061">
    <property type="entry name" value="ADH_SHORT"/>
    <property type="match status" value="1"/>
</dbReference>
<comment type="similarity">
    <text evidence="1 3">Belongs to the short-chain dehydrogenases/reductases (SDR) family.</text>
</comment>
<evidence type="ECO:0000313" key="5">
    <source>
        <dbReference type="Proteomes" id="UP000054223"/>
    </source>
</evidence>
<evidence type="ECO:0000256" key="1">
    <source>
        <dbReference type="ARBA" id="ARBA00006484"/>
    </source>
</evidence>